<keyword evidence="3" id="KW-0274">FAD</keyword>
<evidence type="ECO:0000313" key="6">
    <source>
        <dbReference type="Proteomes" id="UP000049455"/>
    </source>
</evidence>
<sequence>MPDGDRYPLAHRLYPYARSADQDRDAGGPAHHPVIVVGGGPVGLALALDLGLRGTPTLVLDDAEGIGEGSRALCFSKRTLEIADRLGCGAPMVEKGVKWQVGKVFHDTDLLYEFDLLPEAGHKAPAFVNLPQPDAERFLVERIRTAISDGAPIEIRGRNRVTALETSQPARLQVETPDGPYALTADYVVACDGARSPVRKMLDLDFEGRVFEDNFLIADVRMKAEFPTERWFWFAPHFKSGDSALLHKQPDDVWRIDFQLGWDIDRKAELSEDRVRARVDAMLGEGVDYDLVWTSIYTFQCRRMRKFRHGPVLFAGDAAHQVSPFGARGANSGIQDADNLGWKLDLVVRGAAPDSLLDTYAEEREAAADENILASTRSTDFITPKSKASRMFRDATLALAARHPFARAMVNSGRLSMPSIYDSYLSMPDALPDGPPATRPGAPCPDAPLGDGFLLEKLGSKFTLLAIGCAAPETGLAVVACEPTPELTARYLGAAPSALYLIRPDQHVAARWPMADAATVAAAHSHACGATT</sequence>
<keyword evidence="5" id="KW-0560">Oxidoreductase</keyword>
<dbReference type="Gene3D" id="3.50.50.60">
    <property type="entry name" value="FAD/NAD(P)-binding domain"/>
    <property type="match status" value="1"/>
</dbReference>
<keyword evidence="2" id="KW-0285">Flavoprotein</keyword>
<dbReference type="SUPFAM" id="SSF51905">
    <property type="entry name" value="FAD/NAD(P)-binding domain"/>
    <property type="match status" value="1"/>
</dbReference>
<dbReference type="NCBIfam" id="NF006002">
    <property type="entry name" value="PRK08132.1"/>
    <property type="match status" value="1"/>
</dbReference>
<keyword evidence="6" id="KW-1185">Reference proteome</keyword>
<proteinExistence type="predicted"/>
<dbReference type="InterPro" id="IPR050641">
    <property type="entry name" value="RIFMO-like"/>
</dbReference>
<dbReference type="OrthoDB" id="9791689at2"/>
<gene>
    <name evidence="5" type="primary">mhpA</name>
    <name evidence="5" type="ORF">JSE7799_03179</name>
</gene>
<dbReference type="Gene3D" id="3.40.30.120">
    <property type="match status" value="1"/>
</dbReference>
<dbReference type="EC" id="1.14.13.127" evidence="5"/>
<dbReference type="EMBL" id="CYPR01000207">
    <property type="protein sequence ID" value="CUH40447.1"/>
    <property type="molecule type" value="Genomic_DNA"/>
</dbReference>
<dbReference type="Pfam" id="PF01494">
    <property type="entry name" value="FAD_binding_3"/>
    <property type="match status" value="1"/>
</dbReference>
<evidence type="ECO:0000256" key="3">
    <source>
        <dbReference type="ARBA" id="ARBA00022827"/>
    </source>
</evidence>
<evidence type="ECO:0000256" key="1">
    <source>
        <dbReference type="ARBA" id="ARBA00001974"/>
    </source>
</evidence>
<reference evidence="5 6" key="1">
    <citation type="submission" date="2015-09" db="EMBL/GenBank/DDBJ databases">
        <authorList>
            <person name="Jackson K.R."/>
            <person name="Lunt B.L."/>
            <person name="Fisher J.N.B."/>
            <person name="Gardner A.V."/>
            <person name="Bailey M.E."/>
            <person name="Deus L.M."/>
            <person name="Earl A.S."/>
            <person name="Gibby P.D."/>
            <person name="Hartmann K.A."/>
            <person name="Liu J.E."/>
            <person name="Manci A.M."/>
            <person name="Nielsen D.A."/>
            <person name="Solomon M.B."/>
            <person name="Breakwell D.P."/>
            <person name="Burnett S.H."/>
            <person name="Grose J.H."/>
        </authorList>
    </citation>
    <scope>NUCLEOTIDE SEQUENCE [LARGE SCALE GENOMIC DNA]</scope>
    <source>
        <strain evidence="5 6">CECT 7799</strain>
    </source>
</reference>
<dbReference type="Gene3D" id="3.30.70.2450">
    <property type="match status" value="1"/>
</dbReference>
<dbReference type="GO" id="GO:0071949">
    <property type="term" value="F:FAD binding"/>
    <property type="evidence" value="ECO:0007669"/>
    <property type="project" value="InterPro"/>
</dbReference>
<dbReference type="PRINTS" id="PR00420">
    <property type="entry name" value="RNGMNOXGNASE"/>
</dbReference>
<dbReference type="InterPro" id="IPR036188">
    <property type="entry name" value="FAD/NAD-bd_sf"/>
</dbReference>
<dbReference type="Proteomes" id="UP000049455">
    <property type="component" value="Unassembled WGS sequence"/>
</dbReference>
<feature type="domain" description="FAD-binding" evidence="4">
    <location>
        <begin position="33"/>
        <end position="371"/>
    </location>
</feature>
<dbReference type="AlphaFoldDB" id="A0A0M7BCB8"/>
<dbReference type="RefSeq" id="WP_055664492.1">
    <property type="nucleotide sequence ID" value="NZ_CYPR01000207.1"/>
</dbReference>
<dbReference type="PANTHER" id="PTHR43004:SF19">
    <property type="entry name" value="BINDING MONOOXYGENASE, PUTATIVE (JCVI)-RELATED"/>
    <property type="match status" value="1"/>
</dbReference>
<evidence type="ECO:0000259" key="4">
    <source>
        <dbReference type="Pfam" id="PF01494"/>
    </source>
</evidence>
<dbReference type="STRING" id="313367.JSE7799_03179"/>
<evidence type="ECO:0000313" key="5">
    <source>
        <dbReference type="EMBL" id="CUH40447.1"/>
    </source>
</evidence>
<evidence type="ECO:0000256" key="2">
    <source>
        <dbReference type="ARBA" id="ARBA00022630"/>
    </source>
</evidence>
<organism evidence="5 6">
    <name type="scientific">Jannaschia seosinensis</name>
    <dbReference type="NCBI Taxonomy" id="313367"/>
    <lineage>
        <taxon>Bacteria</taxon>
        <taxon>Pseudomonadati</taxon>
        <taxon>Pseudomonadota</taxon>
        <taxon>Alphaproteobacteria</taxon>
        <taxon>Rhodobacterales</taxon>
        <taxon>Roseobacteraceae</taxon>
        <taxon>Jannaschia</taxon>
    </lineage>
</organism>
<name>A0A0M7BCB8_9RHOB</name>
<accession>A0A0M7BCB8</accession>
<comment type="cofactor">
    <cofactor evidence="1">
        <name>FAD</name>
        <dbReference type="ChEBI" id="CHEBI:57692"/>
    </cofactor>
</comment>
<dbReference type="InterPro" id="IPR002938">
    <property type="entry name" value="FAD-bd"/>
</dbReference>
<protein>
    <submittedName>
        <fullName evidence="5">3-(3-hydroxy-phenyl)propionate/3-hydroxycinnamic acid hydroxylase</fullName>
        <ecNumber evidence="5">1.14.13.127</ecNumber>
    </submittedName>
</protein>
<dbReference type="GO" id="GO:0008688">
    <property type="term" value="F:3-(3-hydroxyphenyl)propionate hydroxylase activity"/>
    <property type="evidence" value="ECO:0007669"/>
    <property type="project" value="UniProtKB-EC"/>
</dbReference>
<dbReference type="PANTHER" id="PTHR43004">
    <property type="entry name" value="TRK SYSTEM POTASSIUM UPTAKE PROTEIN"/>
    <property type="match status" value="1"/>
</dbReference>